<name>A0ABQ5JNG3_9LACO</name>
<protein>
    <recommendedName>
        <fullName evidence="3">DUF6287 domain-containing protein</fullName>
    </recommendedName>
</protein>
<dbReference type="PROSITE" id="PS51257">
    <property type="entry name" value="PROKAR_LIPOPROTEIN"/>
    <property type="match status" value="1"/>
</dbReference>
<feature type="chain" id="PRO_5046738600" description="DUF6287 domain-containing protein" evidence="2">
    <location>
        <begin position="22"/>
        <end position="346"/>
    </location>
</feature>
<dbReference type="EMBL" id="BQXO01000001">
    <property type="protein sequence ID" value="GKT04814.1"/>
    <property type="molecule type" value="Genomic_DNA"/>
</dbReference>
<evidence type="ECO:0000313" key="5">
    <source>
        <dbReference type="Proteomes" id="UP001628078"/>
    </source>
</evidence>
<keyword evidence="2" id="KW-0732">Signal</keyword>
<dbReference type="RefSeq" id="WP_407882033.1">
    <property type="nucleotide sequence ID" value="NZ_BQXO01000001.1"/>
</dbReference>
<evidence type="ECO:0000256" key="2">
    <source>
        <dbReference type="SAM" id="SignalP"/>
    </source>
</evidence>
<dbReference type="Proteomes" id="UP001628078">
    <property type="component" value="Unassembled WGS sequence"/>
</dbReference>
<reference evidence="4 5" key="1">
    <citation type="submission" date="2022-03" db="EMBL/GenBank/DDBJ databases">
        <title>Draft genome sequence of Furfurilactobacillus curtus JCM 31185.</title>
        <authorList>
            <person name="Suzuki S."/>
            <person name="Endo A."/>
            <person name="Kajikawa A."/>
        </authorList>
    </citation>
    <scope>NUCLEOTIDE SEQUENCE [LARGE SCALE GENOMIC DNA]</scope>
    <source>
        <strain evidence="4 5">JCM 31185</strain>
    </source>
</reference>
<sequence>MKKIVIGMVGLLTLLTLSACGQGHQKASNPSQPTSSKKTMKKAATPKVTMDLAQIKAGNYKSLKGTWTEISTTDNERISGGKQSLTDTLTISNHVISNNGKPLLQGDILFDQDEQHQVIFKTNNNVLTGTLADQNVPINWSVTFYPVGTTSQYQADSKGKNTKNLIVVWTSNNSYTQVFAQAVNGKHSTKPTTKQSDSSSQAASSQQPTDKTAGQSAIDLSQIGANNFASLVGTWKNTAGQTIVVTDQVATKPAGSSATFDKGAVVSGQDHDGYPTVIASGSVSDGYMNGSMGSFDPNIKTSPFQPLAIVPKGVQLSAGDHSDSSKDRLIVGGIQSTSSDDVYYHQ</sequence>
<dbReference type="Pfam" id="PF19804">
    <property type="entry name" value="DUF6287"/>
    <property type="match status" value="1"/>
</dbReference>
<keyword evidence="5" id="KW-1185">Reference proteome</keyword>
<feature type="compositionally biased region" description="Low complexity" evidence="1">
    <location>
        <begin position="195"/>
        <end position="207"/>
    </location>
</feature>
<evidence type="ECO:0000259" key="3">
    <source>
        <dbReference type="Pfam" id="PF19804"/>
    </source>
</evidence>
<comment type="caution">
    <text evidence="4">The sequence shown here is derived from an EMBL/GenBank/DDBJ whole genome shotgun (WGS) entry which is preliminary data.</text>
</comment>
<feature type="region of interest" description="Disordered" evidence="1">
    <location>
        <begin position="186"/>
        <end position="215"/>
    </location>
</feature>
<feature type="domain" description="DUF6287" evidence="3">
    <location>
        <begin position="216"/>
        <end position="248"/>
    </location>
</feature>
<accession>A0ABQ5JNG3</accession>
<organism evidence="4 5">
    <name type="scientific">Furfurilactobacillus curtus</name>
    <dbReference type="NCBI Taxonomy" id="1746200"/>
    <lineage>
        <taxon>Bacteria</taxon>
        <taxon>Bacillati</taxon>
        <taxon>Bacillota</taxon>
        <taxon>Bacilli</taxon>
        <taxon>Lactobacillales</taxon>
        <taxon>Lactobacillaceae</taxon>
        <taxon>Furfurilactobacillus</taxon>
    </lineage>
</organism>
<dbReference type="InterPro" id="IPR046254">
    <property type="entry name" value="DUF6287"/>
</dbReference>
<feature type="compositionally biased region" description="Low complexity" evidence="1">
    <location>
        <begin position="33"/>
        <end position="43"/>
    </location>
</feature>
<evidence type="ECO:0000313" key="4">
    <source>
        <dbReference type="EMBL" id="GKT04814.1"/>
    </source>
</evidence>
<evidence type="ECO:0000256" key="1">
    <source>
        <dbReference type="SAM" id="MobiDB-lite"/>
    </source>
</evidence>
<proteinExistence type="predicted"/>
<feature type="region of interest" description="Disordered" evidence="1">
    <location>
        <begin position="22"/>
        <end position="43"/>
    </location>
</feature>
<gene>
    <name evidence="4" type="ORF">JCM31185_01030</name>
</gene>
<feature type="signal peptide" evidence="2">
    <location>
        <begin position="1"/>
        <end position="21"/>
    </location>
</feature>